<evidence type="ECO:0000256" key="6">
    <source>
        <dbReference type="ARBA" id="ARBA00022827"/>
    </source>
</evidence>
<gene>
    <name evidence="11" type="ORF">Cgig2_029904</name>
</gene>
<keyword evidence="8" id="KW-0472">Membrane</keyword>
<dbReference type="InterPro" id="IPR036188">
    <property type="entry name" value="FAD/NAD-bd_sf"/>
</dbReference>
<keyword evidence="6 9" id="KW-0274">FAD</keyword>
<dbReference type="AlphaFoldDB" id="A0A9Q1KJR8"/>
<comment type="similarity">
    <text evidence="3 9">Belongs to the squalene monooxygenase family.</text>
</comment>
<organism evidence="11 12">
    <name type="scientific">Carnegiea gigantea</name>
    <dbReference type="NCBI Taxonomy" id="171969"/>
    <lineage>
        <taxon>Eukaryota</taxon>
        <taxon>Viridiplantae</taxon>
        <taxon>Streptophyta</taxon>
        <taxon>Embryophyta</taxon>
        <taxon>Tracheophyta</taxon>
        <taxon>Spermatophyta</taxon>
        <taxon>Magnoliopsida</taxon>
        <taxon>eudicotyledons</taxon>
        <taxon>Gunneridae</taxon>
        <taxon>Pentapetalae</taxon>
        <taxon>Caryophyllales</taxon>
        <taxon>Cactineae</taxon>
        <taxon>Cactaceae</taxon>
        <taxon>Cactoideae</taxon>
        <taxon>Echinocereeae</taxon>
        <taxon>Carnegiea</taxon>
    </lineage>
</organism>
<keyword evidence="7 9" id="KW-0560">Oxidoreductase</keyword>
<dbReference type="PANTHER" id="PTHR10835:SF0">
    <property type="entry name" value="SQUALENE MONOOXYGENASE"/>
    <property type="match status" value="1"/>
</dbReference>
<comment type="function">
    <text evidence="9">Catalyzes the stereospecific oxidation of squalene to (S)-2,3-epoxysqualene, and is considered to be a rate-limiting enzyme in steroid biosynthesis.</text>
</comment>
<evidence type="ECO:0000259" key="10">
    <source>
        <dbReference type="Pfam" id="PF08491"/>
    </source>
</evidence>
<dbReference type="SUPFAM" id="SSF51905">
    <property type="entry name" value="FAD/NAD(P)-binding domain"/>
    <property type="match status" value="1"/>
</dbReference>
<accession>A0A9Q1KJR8</accession>
<comment type="subcellular location">
    <subcellularLocation>
        <location evidence="9">Membrane</location>
        <topology evidence="9">Multi-pass membrane protein</topology>
    </subcellularLocation>
</comment>
<evidence type="ECO:0000256" key="5">
    <source>
        <dbReference type="ARBA" id="ARBA00022630"/>
    </source>
</evidence>
<proteinExistence type="inferred from homology"/>
<dbReference type="GO" id="GO:0005783">
    <property type="term" value="C:endoplasmic reticulum"/>
    <property type="evidence" value="ECO:0007669"/>
    <property type="project" value="TreeGrafter"/>
</dbReference>
<dbReference type="GO" id="GO:0016020">
    <property type="term" value="C:membrane"/>
    <property type="evidence" value="ECO:0007669"/>
    <property type="project" value="UniProtKB-SubCell"/>
</dbReference>
<comment type="cofactor">
    <cofactor evidence="1 9">
        <name>FAD</name>
        <dbReference type="ChEBI" id="CHEBI:57692"/>
    </cofactor>
</comment>
<evidence type="ECO:0000256" key="2">
    <source>
        <dbReference type="ARBA" id="ARBA00005018"/>
    </source>
</evidence>
<dbReference type="EC" id="1.14.14.17" evidence="4 9"/>
<protein>
    <recommendedName>
        <fullName evidence="4 9">Squalene monooxygenase</fullName>
        <ecNumber evidence="4 9">1.14.14.17</ecNumber>
    </recommendedName>
</protein>
<keyword evidence="12" id="KW-1185">Reference proteome</keyword>
<dbReference type="Proteomes" id="UP001153076">
    <property type="component" value="Unassembled WGS sequence"/>
</dbReference>
<comment type="caution">
    <text evidence="11">The sequence shown here is derived from an EMBL/GenBank/DDBJ whole genome shotgun (WGS) entry which is preliminary data.</text>
</comment>
<evidence type="ECO:0000313" key="11">
    <source>
        <dbReference type="EMBL" id="KAJ8444129.1"/>
    </source>
</evidence>
<comment type="pathway">
    <text evidence="2">Terpene metabolism; lanosterol biosynthesis; lanosterol from farnesyl diphosphate: step 2/3.</text>
</comment>
<evidence type="ECO:0000256" key="8">
    <source>
        <dbReference type="ARBA" id="ARBA00023136"/>
    </source>
</evidence>
<reference evidence="11" key="1">
    <citation type="submission" date="2022-04" db="EMBL/GenBank/DDBJ databases">
        <title>Carnegiea gigantea Genome sequencing and assembly v2.</title>
        <authorList>
            <person name="Copetti D."/>
            <person name="Sanderson M.J."/>
            <person name="Burquez A."/>
            <person name="Wojciechowski M.F."/>
        </authorList>
    </citation>
    <scope>NUCLEOTIDE SEQUENCE</scope>
    <source>
        <strain evidence="11">SGP5-SGP5p</strain>
        <tissue evidence="11">Aerial part</tissue>
    </source>
</reference>
<dbReference type="InterPro" id="IPR040125">
    <property type="entry name" value="Squalene_monox"/>
</dbReference>
<evidence type="ECO:0000256" key="7">
    <source>
        <dbReference type="ARBA" id="ARBA00023002"/>
    </source>
</evidence>
<evidence type="ECO:0000256" key="4">
    <source>
        <dbReference type="ARBA" id="ARBA00012312"/>
    </source>
</evidence>
<comment type="catalytic activity">
    <reaction evidence="9">
        <text>squalene + reduced [NADPH--hemoprotein reductase] + O2 = (S)-2,3-epoxysqualene + oxidized [NADPH--hemoprotein reductase] + H2O + H(+)</text>
        <dbReference type="Rhea" id="RHEA:25282"/>
        <dbReference type="Rhea" id="RHEA-COMP:11964"/>
        <dbReference type="Rhea" id="RHEA-COMP:11965"/>
        <dbReference type="ChEBI" id="CHEBI:15377"/>
        <dbReference type="ChEBI" id="CHEBI:15378"/>
        <dbReference type="ChEBI" id="CHEBI:15379"/>
        <dbReference type="ChEBI" id="CHEBI:15440"/>
        <dbReference type="ChEBI" id="CHEBI:15441"/>
        <dbReference type="ChEBI" id="CHEBI:57618"/>
        <dbReference type="ChEBI" id="CHEBI:58210"/>
        <dbReference type="EC" id="1.14.14.17"/>
    </reaction>
</comment>
<dbReference type="GO" id="GO:0050660">
    <property type="term" value="F:flavin adenine dinucleotide binding"/>
    <property type="evidence" value="ECO:0007669"/>
    <property type="project" value="UniProtKB-UniRule"/>
</dbReference>
<feature type="domain" description="Squalene epoxidase" evidence="10">
    <location>
        <begin position="124"/>
        <end position="341"/>
    </location>
</feature>
<keyword evidence="5 9" id="KW-0285">Flavoprotein</keyword>
<dbReference type="GO" id="GO:0004506">
    <property type="term" value="F:squalene monooxygenase activity"/>
    <property type="evidence" value="ECO:0007669"/>
    <property type="project" value="UniProtKB-UniRule"/>
</dbReference>
<evidence type="ECO:0000313" key="12">
    <source>
        <dbReference type="Proteomes" id="UP001153076"/>
    </source>
</evidence>
<name>A0A9Q1KJR8_9CARY</name>
<dbReference type="Pfam" id="PF08491">
    <property type="entry name" value="SE"/>
    <property type="match status" value="1"/>
</dbReference>
<dbReference type="Gene3D" id="3.50.50.60">
    <property type="entry name" value="FAD/NAD(P)-binding domain"/>
    <property type="match status" value="1"/>
</dbReference>
<evidence type="ECO:0000256" key="1">
    <source>
        <dbReference type="ARBA" id="ARBA00001974"/>
    </source>
</evidence>
<dbReference type="EMBL" id="JAKOGI010000105">
    <property type="protein sequence ID" value="KAJ8444129.1"/>
    <property type="molecule type" value="Genomic_DNA"/>
</dbReference>
<evidence type="ECO:0000256" key="9">
    <source>
        <dbReference type="RuleBase" id="RU367121"/>
    </source>
</evidence>
<dbReference type="InterPro" id="IPR013698">
    <property type="entry name" value="Squalene_epoxidase"/>
</dbReference>
<dbReference type="PANTHER" id="PTHR10835">
    <property type="entry name" value="SQUALENE MONOOXYGENASE"/>
    <property type="match status" value="1"/>
</dbReference>
<sequence>MENTRHQKLTPVGRSRSRKNCCSARRLTESLTVASKFRHCLGNIDAQRVFGYGIFKHGKRIQLPYPLEKFHADVVRRSFHNGRFIRRIREKAASLPNVKLEQGTVISLIEENGIVKGFNIRLKMIDVPSHFVGLVLENCQLPFPNHGHKSVVWLMYQVRSFPLLLMVKIAKYLKTIVPPELHDAFVAAVDKGNIRTMPNRSMLATPQPTPGALLMGDAFNICHPLTGRGMTVALSDIVLLRYLLRPLKDLNYAVSLCKYLESFYTLHKAPSTRFFFFASPNEAHEEMRKACFDYRSLGGEFSNGPISLLSSPNPLPLSLVFHFFSVGVCGVVCLHLELRILESSVYTRQTSTLWKF</sequence>
<dbReference type="OrthoDB" id="1678617at2759"/>
<dbReference type="GO" id="GO:0016126">
    <property type="term" value="P:sterol biosynthetic process"/>
    <property type="evidence" value="ECO:0007669"/>
    <property type="project" value="UniProtKB-UniRule"/>
</dbReference>
<evidence type="ECO:0000256" key="3">
    <source>
        <dbReference type="ARBA" id="ARBA00008802"/>
    </source>
</evidence>